<reference evidence="14 15" key="1">
    <citation type="submission" date="2011-01" db="EMBL/GenBank/DDBJ databases">
        <title>Whole genome sequence of Caldisericum exile AZM16c01.</title>
        <authorList>
            <person name="Narita-Yamada S."/>
            <person name="Kawakoshi A."/>
            <person name="Nakamura S."/>
            <person name="Sasagawa M."/>
            <person name="Fukada J."/>
            <person name="Sekine M."/>
            <person name="Kato Y."/>
            <person name="Fukai R."/>
            <person name="Sasaki K."/>
            <person name="Hanamaki A."/>
            <person name="Narita H."/>
            <person name="Konno Y."/>
            <person name="Mori K."/>
            <person name="Yamazaki S."/>
            <person name="Suzuki K."/>
            <person name="Fujita N."/>
        </authorList>
    </citation>
    <scope>NUCLEOTIDE SEQUENCE [LARGE SCALE GENOMIC DNA]</scope>
    <source>
        <strain evidence="15">DSM 21853 / NBRC 104410 / AZM16c01</strain>
    </source>
</reference>
<dbReference type="AlphaFoldDB" id="A0A7U6JEY7"/>
<keyword evidence="15" id="KW-1185">Reference proteome</keyword>
<dbReference type="Pfam" id="PF01406">
    <property type="entry name" value="tRNA-synt_1e"/>
    <property type="match status" value="1"/>
</dbReference>
<dbReference type="EC" id="6.1.1.16" evidence="12"/>
<gene>
    <name evidence="12 14" type="primary">cysS</name>
    <name evidence="14" type="ordered locus">CSE_11050</name>
</gene>
<dbReference type="GO" id="GO:0005524">
    <property type="term" value="F:ATP binding"/>
    <property type="evidence" value="ECO:0007669"/>
    <property type="project" value="UniProtKB-UniRule"/>
</dbReference>
<feature type="binding site" evidence="12">
    <location>
        <position position="28"/>
    </location>
    <ligand>
        <name>Zn(2+)</name>
        <dbReference type="ChEBI" id="CHEBI:29105"/>
    </ligand>
</feature>
<evidence type="ECO:0000256" key="10">
    <source>
        <dbReference type="ARBA" id="ARBA00022917"/>
    </source>
</evidence>
<keyword evidence="6 12" id="KW-0479">Metal-binding</keyword>
<keyword evidence="5 12" id="KW-0436">Ligase</keyword>
<dbReference type="Gene3D" id="3.40.50.620">
    <property type="entry name" value="HUPs"/>
    <property type="match status" value="1"/>
</dbReference>
<feature type="binding site" evidence="12">
    <location>
        <position position="208"/>
    </location>
    <ligand>
        <name>Zn(2+)</name>
        <dbReference type="ChEBI" id="CHEBI:29105"/>
    </ligand>
</feature>
<keyword evidence="11 12" id="KW-0030">Aminoacyl-tRNA synthetase</keyword>
<dbReference type="GO" id="GO:0008270">
    <property type="term" value="F:zinc ion binding"/>
    <property type="evidence" value="ECO:0007669"/>
    <property type="project" value="UniProtKB-UniRule"/>
</dbReference>
<organism evidence="14 15">
    <name type="scientific">Caldisericum exile (strain DSM 21853 / NBRC 104410 / AZM16c01)</name>
    <dbReference type="NCBI Taxonomy" id="511051"/>
    <lineage>
        <taxon>Bacteria</taxon>
        <taxon>Pseudomonadati</taxon>
        <taxon>Caldisericota/Cryosericota group</taxon>
        <taxon>Caldisericota</taxon>
        <taxon>Caldisericia</taxon>
        <taxon>Caldisericales</taxon>
        <taxon>Caldisericaceae</taxon>
        <taxon>Caldisericum</taxon>
    </lineage>
</organism>
<protein>
    <recommendedName>
        <fullName evidence="12">Cysteine--tRNA ligase</fullName>
        <ecNumber evidence="12">6.1.1.16</ecNumber>
    </recommendedName>
    <alternativeName>
        <fullName evidence="12">Cysteinyl-tRNA synthetase</fullName>
        <shortName evidence="12">CysRS</shortName>
    </alternativeName>
</protein>
<proteinExistence type="inferred from homology"/>
<dbReference type="PANTHER" id="PTHR10890">
    <property type="entry name" value="CYSTEINYL-TRNA SYNTHETASE"/>
    <property type="match status" value="1"/>
</dbReference>
<keyword evidence="9 12" id="KW-0067">ATP-binding</keyword>
<dbReference type="InterPro" id="IPR009080">
    <property type="entry name" value="tRNAsynth_Ia_anticodon-bd"/>
</dbReference>
<evidence type="ECO:0000313" key="14">
    <source>
        <dbReference type="EMBL" id="BAL81231.1"/>
    </source>
</evidence>
<dbReference type="InterPro" id="IPR015273">
    <property type="entry name" value="Cys-tRNA-synt_Ia_DALR"/>
</dbReference>
<dbReference type="RefSeq" id="WP_014453628.1">
    <property type="nucleotide sequence ID" value="NC_017096.1"/>
</dbReference>
<comment type="cofactor">
    <cofactor evidence="12">
        <name>Zn(2+)</name>
        <dbReference type="ChEBI" id="CHEBI:29105"/>
    </cofactor>
    <text evidence="12">Binds 1 zinc ion per subunit.</text>
</comment>
<dbReference type="FunFam" id="3.40.50.620:FF:000009">
    <property type="entry name" value="Cysteine--tRNA ligase"/>
    <property type="match status" value="1"/>
</dbReference>
<feature type="short sequence motif" description="'KMSKS' region" evidence="12">
    <location>
        <begin position="266"/>
        <end position="270"/>
    </location>
</feature>
<dbReference type="CDD" id="cd00672">
    <property type="entry name" value="CysRS_core"/>
    <property type="match status" value="1"/>
</dbReference>
<keyword evidence="10 12" id="KW-0648">Protein biosynthesis</keyword>
<sequence length="498" mass="58062">MLRIYNDLSRRLEEFTTREPNKVYMYVCGLTPYDYAHAGHGRSAVVYDVIHRYLTYLGYEVIHISNFTDIDDKIIERSNELKVNFKELAEKFASIYLEDLKRLNVLPLYAYPRATEFIPEIIEMVKVLENKGYAYEISDGVYFDVSKFSDYGKLSHRNIEELQAGARIEVNPEKRNPLDFALWKKAKEGEPSWDSPWGKGRPGWHIECSAMTLKILGNSFDIHGGGDDLIFPHHENEIAQSEAYTGVEPFVRFWVHNGMLNVNKEKMSKSLRNFFNLHTLLEDYDGEVLRLFYISVSYRKPLNFDLEGLEVARKNYEYLHNSYLELKKYLTKETSGTASIKEQILKWKEQFLNAMDDDFNTPVAISVLFEVFKFFNANKDSVSKDDLILLDSILGDMFYILGFDRIGVERNIDFSFKEKIEQILEEFLEVEDIKKELEDKDLADPVSVLNTLIEIRNKFRREKNFALSDRIRDGLKSIGIILEDTKEGTKYRLEATNG</sequence>
<feature type="binding site" evidence="12">
    <location>
        <position position="233"/>
    </location>
    <ligand>
        <name>Zn(2+)</name>
        <dbReference type="ChEBI" id="CHEBI:29105"/>
    </ligand>
</feature>
<evidence type="ECO:0000256" key="5">
    <source>
        <dbReference type="ARBA" id="ARBA00022598"/>
    </source>
</evidence>
<evidence type="ECO:0000256" key="3">
    <source>
        <dbReference type="ARBA" id="ARBA00011245"/>
    </source>
</evidence>
<evidence type="ECO:0000259" key="13">
    <source>
        <dbReference type="SMART" id="SM00840"/>
    </source>
</evidence>
<evidence type="ECO:0000256" key="11">
    <source>
        <dbReference type="ARBA" id="ARBA00023146"/>
    </source>
</evidence>
<feature type="short sequence motif" description="'HIGH' region" evidence="12">
    <location>
        <begin position="30"/>
        <end position="40"/>
    </location>
</feature>
<dbReference type="Proteomes" id="UP000004793">
    <property type="component" value="Chromosome"/>
</dbReference>
<comment type="subcellular location">
    <subcellularLocation>
        <location evidence="1 12">Cytoplasm</location>
    </subcellularLocation>
</comment>
<dbReference type="NCBIfam" id="TIGR00435">
    <property type="entry name" value="cysS"/>
    <property type="match status" value="1"/>
</dbReference>
<keyword evidence="7 12" id="KW-0547">Nucleotide-binding</keyword>
<dbReference type="GO" id="GO:0006423">
    <property type="term" value="P:cysteinyl-tRNA aminoacylation"/>
    <property type="evidence" value="ECO:0007669"/>
    <property type="project" value="UniProtKB-UniRule"/>
</dbReference>
<evidence type="ECO:0000256" key="2">
    <source>
        <dbReference type="ARBA" id="ARBA00005594"/>
    </source>
</evidence>
<dbReference type="SMART" id="SM00840">
    <property type="entry name" value="DALR_2"/>
    <property type="match status" value="1"/>
</dbReference>
<dbReference type="PRINTS" id="PR00983">
    <property type="entry name" value="TRNASYNTHCYS"/>
</dbReference>
<dbReference type="KEGG" id="cex:CSE_11050"/>
<evidence type="ECO:0000256" key="1">
    <source>
        <dbReference type="ARBA" id="ARBA00004496"/>
    </source>
</evidence>
<evidence type="ECO:0000256" key="8">
    <source>
        <dbReference type="ARBA" id="ARBA00022833"/>
    </source>
</evidence>
<comment type="catalytic activity">
    <reaction evidence="12">
        <text>tRNA(Cys) + L-cysteine + ATP = L-cysteinyl-tRNA(Cys) + AMP + diphosphate</text>
        <dbReference type="Rhea" id="RHEA:17773"/>
        <dbReference type="Rhea" id="RHEA-COMP:9661"/>
        <dbReference type="Rhea" id="RHEA-COMP:9679"/>
        <dbReference type="ChEBI" id="CHEBI:30616"/>
        <dbReference type="ChEBI" id="CHEBI:33019"/>
        <dbReference type="ChEBI" id="CHEBI:35235"/>
        <dbReference type="ChEBI" id="CHEBI:78442"/>
        <dbReference type="ChEBI" id="CHEBI:78517"/>
        <dbReference type="ChEBI" id="CHEBI:456215"/>
        <dbReference type="EC" id="6.1.1.16"/>
    </reaction>
</comment>
<name>A0A7U6JEY7_CALEA</name>
<dbReference type="EMBL" id="AP012051">
    <property type="protein sequence ID" value="BAL81231.1"/>
    <property type="molecule type" value="Genomic_DNA"/>
</dbReference>
<evidence type="ECO:0000256" key="7">
    <source>
        <dbReference type="ARBA" id="ARBA00022741"/>
    </source>
</evidence>
<evidence type="ECO:0000256" key="4">
    <source>
        <dbReference type="ARBA" id="ARBA00022490"/>
    </source>
</evidence>
<comment type="subunit">
    <text evidence="3 12">Monomer.</text>
</comment>
<feature type="binding site" evidence="12">
    <location>
        <position position="269"/>
    </location>
    <ligand>
        <name>ATP</name>
        <dbReference type="ChEBI" id="CHEBI:30616"/>
    </ligand>
</feature>
<dbReference type="Gene3D" id="1.20.120.1910">
    <property type="entry name" value="Cysteine-tRNA ligase, C-terminal anti-codon recognition domain"/>
    <property type="match status" value="1"/>
</dbReference>
<keyword evidence="8 12" id="KW-0862">Zinc</keyword>
<evidence type="ECO:0000256" key="6">
    <source>
        <dbReference type="ARBA" id="ARBA00022723"/>
    </source>
</evidence>
<comment type="similarity">
    <text evidence="2 12">Belongs to the class-I aminoacyl-tRNA synthetase family.</text>
</comment>
<accession>A0A7U6JEY7</accession>
<keyword evidence="4 12" id="KW-0963">Cytoplasm</keyword>
<dbReference type="GO" id="GO:0005829">
    <property type="term" value="C:cytosol"/>
    <property type="evidence" value="ECO:0007669"/>
    <property type="project" value="TreeGrafter"/>
</dbReference>
<dbReference type="Pfam" id="PF09190">
    <property type="entry name" value="DALR_2"/>
    <property type="match status" value="1"/>
</dbReference>
<dbReference type="SUPFAM" id="SSF47323">
    <property type="entry name" value="Anticodon-binding domain of a subclass of class I aminoacyl-tRNA synthetases"/>
    <property type="match status" value="1"/>
</dbReference>
<dbReference type="OrthoDB" id="9815130at2"/>
<dbReference type="PANTHER" id="PTHR10890:SF3">
    <property type="entry name" value="CYSTEINE--TRNA LIGASE, CYTOPLASMIC"/>
    <property type="match status" value="1"/>
</dbReference>
<dbReference type="GO" id="GO:0004817">
    <property type="term" value="F:cysteine-tRNA ligase activity"/>
    <property type="evidence" value="ECO:0007669"/>
    <property type="project" value="UniProtKB-UniRule"/>
</dbReference>
<dbReference type="HAMAP" id="MF_00041">
    <property type="entry name" value="Cys_tRNA_synth"/>
    <property type="match status" value="1"/>
</dbReference>
<feature type="binding site" evidence="12">
    <location>
        <position position="237"/>
    </location>
    <ligand>
        <name>Zn(2+)</name>
        <dbReference type="ChEBI" id="CHEBI:29105"/>
    </ligand>
</feature>
<dbReference type="InterPro" id="IPR015803">
    <property type="entry name" value="Cys-tRNA-ligase"/>
</dbReference>
<evidence type="ECO:0000313" key="15">
    <source>
        <dbReference type="Proteomes" id="UP000004793"/>
    </source>
</evidence>
<evidence type="ECO:0000256" key="9">
    <source>
        <dbReference type="ARBA" id="ARBA00022840"/>
    </source>
</evidence>
<dbReference type="InterPro" id="IPR024909">
    <property type="entry name" value="Cys-tRNA/MSH_ligase"/>
</dbReference>
<dbReference type="InterPro" id="IPR032678">
    <property type="entry name" value="tRNA-synt_1_cat_dom"/>
</dbReference>
<dbReference type="SUPFAM" id="SSF52374">
    <property type="entry name" value="Nucleotidylyl transferase"/>
    <property type="match status" value="1"/>
</dbReference>
<feature type="domain" description="Cysteinyl-tRNA synthetase class Ia DALR" evidence="13">
    <location>
        <begin position="350"/>
        <end position="407"/>
    </location>
</feature>
<evidence type="ECO:0000256" key="12">
    <source>
        <dbReference type="HAMAP-Rule" id="MF_00041"/>
    </source>
</evidence>
<dbReference type="InterPro" id="IPR014729">
    <property type="entry name" value="Rossmann-like_a/b/a_fold"/>
</dbReference>